<feature type="domain" description="Protein FecR C-terminal" evidence="3">
    <location>
        <begin position="309"/>
        <end position="375"/>
    </location>
</feature>
<comment type="caution">
    <text evidence="4">The sequence shown here is derived from an EMBL/GenBank/DDBJ whole genome shotgun (WGS) entry which is preliminary data.</text>
</comment>
<dbReference type="Proteomes" id="UP000244450">
    <property type="component" value="Unassembled WGS sequence"/>
</dbReference>
<keyword evidence="1" id="KW-1133">Transmembrane helix</keyword>
<accession>A0A2T7BLX3</accession>
<sequence>MERIQYLLAQYLSNKATPAETGEMLQWLQSHPGSEDLLRDAWEANPRPAPVADLDRMWSVIAPATTPRRQRRIWPVAAAAAAALLLGITTFTYLHPKNHGRETAASMPYIAPGRNGAILILADGSRVSLDSAAAGIVAVQNGAPVTLQNHQLQYQAPGTTAGATAFNTVSTPKGRQFQVQLPDGSRAWLNAASSIRFPTTFAGPERRVSITGEVYFEIAQNASKPFLVNTPASEIAVLGTSFNVNAYTDEGQERTTLLSGKIATTPLEQPGARMVLAPGEQSQYTAGKYQKLVKHADTEQVMAWKNGAFNFQDMSLQEVMRQLGRWYDLEIVYEKGIPDIHFGGEMSRNVPLADLLSGLKEMGIHFRVEGHQLIVSP</sequence>
<evidence type="ECO:0000256" key="1">
    <source>
        <dbReference type="SAM" id="Phobius"/>
    </source>
</evidence>
<keyword evidence="1" id="KW-0812">Transmembrane</keyword>
<dbReference type="InterPro" id="IPR006860">
    <property type="entry name" value="FecR"/>
</dbReference>
<dbReference type="Gene3D" id="2.60.120.1440">
    <property type="match status" value="1"/>
</dbReference>
<feature type="domain" description="FecR protein" evidence="2">
    <location>
        <begin position="168"/>
        <end position="262"/>
    </location>
</feature>
<dbReference type="InterPro" id="IPR032508">
    <property type="entry name" value="FecR_C"/>
</dbReference>
<dbReference type="EMBL" id="QCYK01000001">
    <property type="protein sequence ID" value="PUZ28649.1"/>
    <property type="molecule type" value="Genomic_DNA"/>
</dbReference>
<evidence type="ECO:0000313" key="4">
    <source>
        <dbReference type="EMBL" id="PUZ28649.1"/>
    </source>
</evidence>
<dbReference type="RefSeq" id="WP_108685288.1">
    <property type="nucleotide sequence ID" value="NZ_QCYK01000001.1"/>
</dbReference>
<proteinExistence type="predicted"/>
<evidence type="ECO:0000259" key="3">
    <source>
        <dbReference type="Pfam" id="PF16344"/>
    </source>
</evidence>
<evidence type="ECO:0000259" key="2">
    <source>
        <dbReference type="Pfam" id="PF04773"/>
    </source>
</evidence>
<reference evidence="4 5" key="1">
    <citation type="submission" date="2018-04" db="EMBL/GenBank/DDBJ databases">
        <title>Chitinophaga fuyangensis sp. nov., isolated from soil in a chemical factory.</title>
        <authorList>
            <person name="Chen K."/>
        </authorList>
    </citation>
    <scope>NUCLEOTIDE SEQUENCE [LARGE SCALE GENOMIC DNA]</scope>
    <source>
        <strain evidence="4 5">LY-1</strain>
    </source>
</reference>
<dbReference type="PANTHER" id="PTHR30273">
    <property type="entry name" value="PERIPLASMIC SIGNAL SENSOR AND SIGMA FACTOR ACTIVATOR FECR-RELATED"/>
    <property type="match status" value="1"/>
</dbReference>
<dbReference type="PANTHER" id="PTHR30273:SF2">
    <property type="entry name" value="PROTEIN FECR"/>
    <property type="match status" value="1"/>
</dbReference>
<dbReference type="OrthoDB" id="646755at2"/>
<keyword evidence="1" id="KW-0472">Membrane</keyword>
<dbReference type="AlphaFoldDB" id="A0A2T7BLX3"/>
<dbReference type="Gene3D" id="3.55.50.30">
    <property type="match status" value="1"/>
</dbReference>
<organism evidence="4 5">
    <name type="scientific">Chitinophaga parva</name>
    <dbReference type="NCBI Taxonomy" id="2169414"/>
    <lineage>
        <taxon>Bacteria</taxon>
        <taxon>Pseudomonadati</taxon>
        <taxon>Bacteroidota</taxon>
        <taxon>Chitinophagia</taxon>
        <taxon>Chitinophagales</taxon>
        <taxon>Chitinophagaceae</taxon>
        <taxon>Chitinophaga</taxon>
    </lineage>
</organism>
<protein>
    <submittedName>
        <fullName evidence="4">Iron dicitrate transport regulator FecR</fullName>
    </submittedName>
</protein>
<keyword evidence="5" id="KW-1185">Reference proteome</keyword>
<dbReference type="Pfam" id="PF16344">
    <property type="entry name" value="FecR_C"/>
    <property type="match status" value="1"/>
</dbReference>
<feature type="transmembrane region" description="Helical" evidence="1">
    <location>
        <begin position="73"/>
        <end position="94"/>
    </location>
</feature>
<dbReference type="InterPro" id="IPR012373">
    <property type="entry name" value="Ferrdict_sens_TM"/>
</dbReference>
<dbReference type="GO" id="GO:0016989">
    <property type="term" value="F:sigma factor antagonist activity"/>
    <property type="evidence" value="ECO:0007669"/>
    <property type="project" value="TreeGrafter"/>
</dbReference>
<dbReference type="PIRSF" id="PIRSF018266">
    <property type="entry name" value="FecR"/>
    <property type="match status" value="1"/>
</dbReference>
<name>A0A2T7BLX3_9BACT</name>
<gene>
    <name evidence="4" type="ORF">DCC81_03970</name>
</gene>
<evidence type="ECO:0000313" key="5">
    <source>
        <dbReference type="Proteomes" id="UP000244450"/>
    </source>
</evidence>
<dbReference type="Pfam" id="PF04773">
    <property type="entry name" value="FecR"/>
    <property type="match status" value="1"/>
</dbReference>